<dbReference type="EMBL" id="BSYO01000007">
    <property type="protein sequence ID" value="GMH07962.1"/>
    <property type="molecule type" value="Genomic_DNA"/>
</dbReference>
<dbReference type="Proteomes" id="UP001279734">
    <property type="component" value="Unassembled WGS sequence"/>
</dbReference>
<keyword evidence="2" id="KW-1185">Reference proteome</keyword>
<evidence type="ECO:0000313" key="2">
    <source>
        <dbReference type="Proteomes" id="UP001279734"/>
    </source>
</evidence>
<evidence type="ECO:0000313" key="1">
    <source>
        <dbReference type="EMBL" id="GMH07962.1"/>
    </source>
</evidence>
<gene>
    <name evidence="1" type="ORF">Nepgr_009802</name>
</gene>
<comment type="caution">
    <text evidence="1">The sequence shown here is derived from an EMBL/GenBank/DDBJ whole genome shotgun (WGS) entry which is preliminary data.</text>
</comment>
<reference evidence="1" key="1">
    <citation type="submission" date="2023-05" db="EMBL/GenBank/DDBJ databases">
        <title>Nepenthes gracilis genome sequencing.</title>
        <authorList>
            <person name="Fukushima K."/>
        </authorList>
    </citation>
    <scope>NUCLEOTIDE SEQUENCE</scope>
    <source>
        <strain evidence="1">SING2019-196</strain>
    </source>
</reference>
<protein>
    <submittedName>
        <fullName evidence="1">Uncharacterized protein</fullName>
    </submittedName>
</protein>
<sequence length="117" mass="13485">MQWTKKNTGVSVDERLVRKYLLKNAWTNGSQVTSSLSWPIILFFATYPWSASPFNLSEYLKNMGIRHSRISFSMHRIVWHVDHLLHGLSCSFENSKQLSDPRQVSISMGSSHFVSII</sequence>
<organism evidence="1 2">
    <name type="scientific">Nepenthes gracilis</name>
    <name type="common">Slender pitcher plant</name>
    <dbReference type="NCBI Taxonomy" id="150966"/>
    <lineage>
        <taxon>Eukaryota</taxon>
        <taxon>Viridiplantae</taxon>
        <taxon>Streptophyta</taxon>
        <taxon>Embryophyta</taxon>
        <taxon>Tracheophyta</taxon>
        <taxon>Spermatophyta</taxon>
        <taxon>Magnoliopsida</taxon>
        <taxon>eudicotyledons</taxon>
        <taxon>Gunneridae</taxon>
        <taxon>Pentapetalae</taxon>
        <taxon>Caryophyllales</taxon>
        <taxon>Nepenthaceae</taxon>
        <taxon>Nepenthes</taxon>
    </lineage>
</organism>
<accession>A0AAD3XKH2</accession>
<dbReference type="AlphaFoldDB" id="A0AAD3XKH2"/>
<proteinExistence type="predicted"/>
<name>A0AAD3XKH2_NEPGR</name>